<feature type="region of interest" description="Disordered" evidence="1">
    <location>
        <begin position="33"/>
        <end position="72"/>
    </location>
</feature>
<keyword evidence="3" id="KW-1185">Reference proteome</keyword>
<dbReference type="EMBL" id="RJVU01015140">
    <property type="protein sequence ID" value="ROL52605.1"/>
    <property type="molecule type" value="Genomic_DNA"/>
</dbReference>
<name>A0A3N0Z253_ANAGA</name>
<organism evidence="2 3">
    <name type="scientific">Anabarilius grahami</name>
    <name type="common">Kanglang fish</name>
    <name type="synonym">Barilius grahami</name>
    <dbReference type="NCBI Taxonomy" id="495550"/>
    <lineage>
        <taxon>Eukaryota</taxon>
        <taxon>Metazoa</taxon>
        <taxon>Chordata</taxon>
        <taxon>Craniata</taxon>
        <taxon>Vertebrata</taxon>
        <taxon>Euteleostomi</taxon>
        <taxon>Actinopterygii</taxon>
        <taxon>Neopterygii</taxon>
        <taxon>Teleostei</taxon>
        <taxon>Ostariophysi</taxon>
        <taxon>Cypriniformes</taxon>
        <taxon>Xenocyprididae</taxon>
        <taxon>Xenocypridinae</taxon>
        <taxon>Xenocypridinae incertae sedis</taxon>
        <taxon>Anabarilius</taxon>
    </lineage>
</organism>
<dbReference type="Proteomes" id="UP000281406">
    <property type="component" value="Unassembled WGS sequence"/>
</dbReference>
<proteinExistence type="predicted"/>
<evidence type="ECO:0000313" key="2">
    <source>
        <dbReference type="EMBL" id="ROL52605.1"/>
    </source>
</evidence>
<evidence type="ECO:0000256" key="1">
    <source>
        <dbReference type="SAM" id="MobiDB-lite"/>
    </source>
</evidence>
<feature type="compositionally biased region" description="Polar residues" evidence="1">
    <location>
        <begin position="63"/>
        <end position="72"/>
    </location>
</feature>
<reference evidence="2 3" key="1">
    <citation type="submission" date="2018-10" db="EMBL/GenBank/DDBJ databases">
        <title>Genome assembly for a Yunnan-Guizhou Plateau 3E fish, Anabarilius grahami (Regan), and its evolutionary and genetic applications.</title>
        <authorList>
            <person name="Jiang W."/>
        </authorList>
    </citation>
    <scope>NUCLEOTIDE SEQUENCE [LARGE SCALE GENOMIC DNA]</scope>
    <source>
        <strain evidence="2">AG-KIZ</strain>
        <tissue evidence="2">Muscle</tissue>
    </source>
</reference>
<accession>A0A3N0Z253</accession>
<gene>
    <name evidence="2" type="ORF">DPX16_7341</name>
</gene>
<dbReference type="AlphaFoldDB" id="A0A3N0Z253"/>
<comment type="caution">
    <text evidence="2">The sequence shown here is derived from an EMBL/GenBank/DDBJ whole genome shotgun (WGS) entry which is preliminary data.</text>
</comment>
<sequence length="72" mass="8056">MVTSGACCSEELPKLMDSGWLRRQCASRRNPPRIFKEERLNPNAVQLPPDVPLKERTDPPSGRSPSLTSTLH</sequence>
<protein>
    <submittedName>
        <fullName evidence="2">Uncharacterized protein</fullName>
    </submittedName>
</protein>
<evidence type="ECO:0000313" key="3">
    <source>
        <dbReference type="Proteomes" id="UP000281406"/>
    </source>
</evidence>